<feature type="compositionally biased region" description="Low complexity" evidence="1">
    <location>
        <begin position="784"/>
        <end position="810"/>
    </location>
</feature>
<feature type="chain" id="PRO_5043597519" evidence="2">
    <location>
        <begin position="26"/>
        <end position="1009"/>
    </location>
</feature>
<feature type="compositionally biased region" description="Polar residues" evidence="1">
    <location>
        <begin position="175"/>
        <end position="230"/>
    </location>
</feature>
<evidence type="ECO:0000313" key="3">
    <source>
        <dbReference type="EMBL" id="KAK5052564.1"/>
    </source>
</evidence>
<reference evidence="3 4" key="1">
    <citation type="submission" date="2023-08" db="EMBL/GenBank/DDBJ databases">
        <title>Black Yeasts Isolated from many extreme environments.</title>
        <authorList>
            <person name="Coleine C."/>
            <person name="Stajich J.E."/>
            <person name="Selbmann L."/>
        </authorList>
    </citation>
    <scope>NUCLEOTIDE SEQUENCE [LARGE SCALE GENOMIC DNA]</scope>
    <source>
        <strain evidence="3 4">CCFEE 5792</strain>
    </source>
</reference>
<feature type="region of interest" description="Disordered" evidence="1">
    <location>
        <begin position="630"/>
        <end position="672"/>
    </location>
</feature>
<evidence type="ECO:0000313" key="4">
    <source>
        <dbReference type="Proteomes" id="UP001358417"/>
    </source>
</evidence>
<feature type="compositionally biased region" description="Low complexity" evidence="1">
    <location>
        <begin position="285"/>
        <end position="339"/>
    </location>
</feature>
<dbReference type="RefSeq" id="XP_064706264.1">
    <property type="nucleotide sequence ID" value="XM_064846039.1"/>
</dbReference>
<feature type="signal peptide" evidence="2">
    <location>
        <begin position="1"/>
        <end position="25"/>
    </location>
</feature>
<dbReference type="EMBL" id="JAVRRD010000013">
    <property type="protein sequence ID" value="KAK5052564.1"/>
    <property type="molecule type" value="Genomic_DNA"/>
</dbReference>
<feature type="compositionally biased region" description="Low complexity" evidence="1">
    <location>
        <begin position="149"/>
        <end position="174"/>
    </location>
</feature>
<comment type="caution">
    <text evidence="3">The sequence shown here is derived from an EMBL/GenBank/DDBJ whole genome shotgun (WGS) entry which is preliminary data.</text>
</comment>
<evidence type="ECO:0000256" key="2">
    <source>
        <dbReference type="SAM" id="SignalP"/>
    </source>
</evidence>
<feature type="compositionally biased region" description="Polar residues" evidence="1">
    <location>
        <begin position="249"/>
        <end position="267"/>
    </location>
</feature>
<feature type="region of interest" description="Disordered" evidence="1">
    <location>
        <begin position="82"/>
        <end position="127"/>
    </location>
</feature>
<keyword evidence="2" id="KW-0732">Signal</keyword>
<name>A0AAV9NBS3_9EURO</name>
<feature type="compositionally biased region" description="Low complexity" evidence="1">
    <location>
        <begin position="403"/>
        <end position="421"/>
    </location>
</feature>
<feature type="compositionally biased region" description="Polar residues" evidence="1">
    <location>
        <begin position="115"/>
        <end position="127"/>
    </location>
</feature>
<feature type="region of interest" description="Disordered" evidence="1">
    <location>
        <begin position="280"/>
        <end position="339"/>
    </location>
</feature>
<dbReference type="Proteomes" id="UP001358417">
    <property type="component" value="Unassembled WGS sequence"/>
</dbReference>
<protein>
    <submittedName>
        <fullName evidence="3">Uncharacterized protein</fullName>
    </submittedName>
</protein>
<evidence type="ECO:0000256" key="1">
    <source>
        <dbReference type="SAM" id="MobiDB-lite"/>
    </source>
</evidence>
<dbReference type="GeneID" id="89970637"/>
<dbReference type="AlphaFoldDB" id="A0AAV9NBS3"/>
<feature type="region of interest" description="Disordered" evidence="1">
    <location>
        <begin position="383"/>
        <end position="421"/>
    </location>
</feature>
<proteinExistence type="predicted"/>
<accession>A0AAV9NBS3</accession>
<feature type="region of interest" description="Disordered" evidence="1">
    <location>
        <begin position="149"/>
        <end position="267"/>
    </location>
</feature>
<feature type="compositionally biased region" description="Low complexity" evidence="1">
    <location>
        <begin position="827"/>
        <end position="836"/>
    </location>
</feature>
<sequence length="1009" mass="105288">MSSTSFWRPLLLLFMILHLITVSGASWFKRFVPQQRDTAECPTCSLSASPIGTEMRDWNATGASSSLTSGLLFSTYFASSTSTGSVASPNVPSSSSSPSTTTNPGHLSTPLAPVSVTSSSTEDQDVSTSIQILTTVILTSDKFTFTLSRSPSSFTSASFSDSAGRSSSSSESSSPKTYTDTKASEATNTSLASDTAGSTTSSQTPMGDTSQTSIPNHESIVSMSTPGSKNSASATEGASSSSLLESSSVKTPTAMNTNSVSMPTDGTVASSAQIASTLVTGNGNSTSAQSSTTLQTQASDGSSSSPTISEASIGTETPSEPSSSTQSLTNPSASSSSQQLLPLTFTTSSTSTVLRSDSTFVTVFVKTVTTSIVQVSSQLSSSQSTATLEHSQADSGLSELAESTPSSSGSSLVPGGTTPTTLVPPVSGTVSVFPMLTGSRMSCVFDVNPWCGPMPTTLAESTLYCLCPVCYDGMQACKESKPEGTICPLGWLCSVTTPPGVSTSVAFSLPKELTYATISPSIWNSTYEMITRTDSSSKATHVTWTATLSTSTQYLQNGVRVEFPSWTWLCIGPFCKPVGLNGLTEFAVDSIKCLLSSKCHKPDNGGWEWPPVPVITPIPPSTLSWMTEPKSMTGTEMGIGTNDHSSKTTSVESSLTTNSSDSSSSSSSCSGSTYSTCYVACTHSIDTTTSRTCGTSCSVFTQCSGTDTTIITISTTAKVCSPSPWWNDAGLSPRIASWVTQFPILTIPEIVPNTTVWSSISLSSSLSASTSLSAPPSPSPFPPVSISTTNSSTPLVSQSSTSGQVSQASVPATSKSTHSRLTEDNKTPTTTVPFKTPVSATHTTQKTAAASISSFSEVRKRCATWDPVGNGVGSCGLITADLKISEQAVDVYEGFCQELVNKKLILPEEGGEHYTPGECGRIYVGKNDKDPLSLGIALDKTGCNKDDDTDWLNGVDMVKYGTDQCRNAFCHMIVNGCRKYWLNCLRFTAATLDENDSAPETLPPTTVAA</sequence>
<feature type="region of interest" description="Disordered" evidence="1">
    <location>
        <begin position="772"/>
        <end position="836"/>
    </location>
</feature>
<organism evidence="3 4">
    <name type="scientific">Exophiala bonariae</name>
    <dbReference type="NCBI Taxonomy" id="1690606"/>
    <lineage>
        <taxon>Eukaryota</taxon>
        <taxon>Fungi</taxon>
        <taxon>Dikarya</taxon>
        <taxon>Ascomycota</taxon>
        <taxon>Pezizomycotina</taxon>
        <taxon>Eurotiomycetes</taxon>
        <taxon>Chaetothyriomycetidae</taxon>
        <taxon>Chaetothyriales</taxon>
        <taxon>Herpotrichiellaceae</taxon>
        <taxon>Exophiala</taxon>
    </lineage>
</organism>
<feature type="compositionally biased region" description="Low complexity" evidence="1">
    <location>
        <begin position="85"/>
        <end position="104"/>
    </location>
</feature>
<gene>
    <name evidence="3" type="ORF">LTR84_002429</name>
</gene>
<feature type="compositionally biased region" description="Low complexity" evidence="1">
    <location>
        <begin position="648"/>
        <end position="672"/>
    </location>
</feature>
<feature type="compositionally biased region" description="Low complexity" evidence="1">
    <location>
        <begin position="231"/>
        <end position="248"/>
    </location>
</feature>
<keyword evidence="4" id="KW-1185">Reference proteome</keyword>